<dbReference type="PaxDb" id="537011-PREVCOP_06560"/>
<protein>
    <submittedName>
        <fullName evidence="1">Uncharacterized protein</fullName>
    </submittedName>
</protein>
<evidence type="ECO:0000313" key="1">
    <source>
        <dbReference type="EMBL" id="EFB33994.1"/>
    </source>
</evidence>
<dbReference type="AlphaFoldDB" id="D1PH40"/>
<accession>D1PH40</accession>
<dbReference type="STRING" id="537011.PREVCOP_06560"/>
<sequence>MDSVHAVDNVVFVDNVDLTNGIRSSIEKVHKVNKVDKEYKLYRRNINHF</sequence>
<gene>
    <name evidence="1" type="ORF">PREVCOP_06560</name>
</gene>
<dbReference type="HOGENOM" id="CLU_3139108_0_0_10"/>
<comment type="caution">
    <text evidence="1">The sequence shown here is derived from an EMBL/GenBank/DDBJ whole genome shotgun (WGS) entry which is preliminary data.</text>
</comment>
<dbReference type="Proteomes" id="UP000004477">
    <property type="component" value="Unassembled WGS sequence"/>
</dbReference>
<reference evidence="1" key="1">
    <citation type="submission" date="2009-11" db="EMBL/GenBank/DDBJ databases">
        <authorList>
            <person name="Weinstock G."/>
            <person name="Sodergren E."/>
            <person name="Clifton S."/>
            <person name="Fulton L."/>
            <person name="Fulton B."/>
            <person name="Courtney L."/>
            <person name="Fronick C."/>
            <person name="Harrison M."/>
            <person name="Strong C."/>
            <person name="Farmer C."/>
            <person name="Delahaunty K."/>
            <person name="Markovic C."/>
            <person name="Hall O."/>
            <person name="Minx P."/>
            <person name="Tomlinson C."/>
            <person name="Mitreva M."/>
            <person name="Nelson J."/>
            <person name="Hou S."/>
            <person name="Wollam A."/>
            <person name="Pepin K.H."/>
            <person name="Johnson M."/>
            <person name="Bhonagiri V."/>
            <person name="Nash W.E."/>
            <person name="Warren W."/>
            <person name="Chinwalla A."/>
            <person name="Mardis E.R."/>
            <person name="Wilson R.K."/>
        </authorList>
    </citation>
    <scope>NUCLEOTIDE SEQUENCE [LARGE SCALE GENOMIC DNA]</scope>
    <source>
        <strain evidence="1">DSM 18205</strain>
    </source>
</reference>
<evidence type="ECO:0000313" key="2">
    <source>
        <dbReference type="Proteomes" id="UP000004477"/>
    </source>
</evidence>
<proteinExistence type="predicted"/>
<organism evidence="1 2">
    <name type="scientific">Segatella copri DSM 18205</name>
    <dbReference type="NCBI Taxonomy" id="537011"/>
    <lineage>
        <taxon>Bacteria</taxon>
        <taxon>Pseudomonadati</taxon>
        <taxon>Bacteroidota</taxon>
        <taxon>Bacteroidia</taxon>
        <taxon>Bacteroidales</taxon>
        <taxon>Prevotellaceae</taxon>
        <taxon>Segatella</taxon>
    </lineage>
</organism>
<keyword evidence="2" id="KW-1185">Reference proteome</keyword>
<name>D1PH40_9BACT</name>
<dbReference type="EMBL" id="ACBX02000049">
    <property type="protein sequence ID" value="EFB33994.1"/>
    <property type="molecule type" value="Genomic_DNA"/>
</dbReference>